<dbReference type="EMBL" id="LGRX02018471">
    <property type="protein sequence ID" value="KAK3259770.1"/>
    <property type="molecule type" value="Genomic_DNA"/>
</dbReference>
<feature type="region of interest" description="Disordered" evidence="1">
    <location>
        <begin position="114"/>
        <end position="138"/>
    </location>
</feature>
<reference evidence="3 4" key="1">
    <citation type="journal article" date="2015" name="Genome Biol. Evol.">
        <title>Comparative Genomics of a Bacterivorous Green Alga Reveals Evolutionary Causalities and Consequences of Phago-Mixotrophic Mode of Nutrition.</title>
        <authorList>
            <person name="Burns J.A."/>
            <person name="Paasch A."/>
            <person name="Narechania A."/>
            <person name="Kim E."/>
        </authorList>
    </citation>
    <scope>NUCLEOTIDE SEQUENCE [LARGE SCALE GENOMIC DNA]</scope>
    <source>
        <strain evidence="3 4">PLY_AMNH</strain>
    </source>
</reference>
<protein>
    <submittedName>
        <fullName evidence="3">Uncharacterized protein</fullName>
    </submittedName>
</protein>
<name>A0AAE0FHY0_9CHLO</name>
<sequence>MNCLTKIPTLLTISRRMRVHMDNNCSKIMSMVTGLASIVSVSTALASFHSICYSSMTEDDIFRFELDDGTLVVGDASYNLGTGYLSMWLAIVLTIPTLAINILMPVPRPEDLLEEEKEVPKGEPEQVPRDNRLWPALA</sequence>
<feature type="non-terminal residue" evidence="3">
    <location>
        <position position="138"/>
    </location>
</feature>
<evidence type="ECO:0000313" key="4">
    <source>
        <dbReference type="Proteomes" id="UP001190700"/>
    </source>
</evidence>
<gene>
    <name evidence="3" type="ORF">CYMTET_31246</name>
</gene>
<evidence type="ECO:0000256" key="1">
    <source>
        <dbReference type="SAM" id="MobiDB-lite"/>
    </source>
</evidence>
<dbReference type="Proteomes" id="UP001190700">
    <property type="component" value="Unassembled WGS sequence"/>
</dbReference>
<keyword evidence="2" id="KW-0472">Membrane</keyword>
<evidence type="ECO:0000313" key="3">
    <source>
        <dbReference type="EMBL" id="KAK3259770.1"/>
    </source>
</evidence>
<organism evidence="3 4">
    <name type="scientific">Cymbomonas tetramitiformis</name>
    <dbReference type="NCBI Taxonomy" id="36881"/>
    <lineage>
        <taxon>Eukaryota</taxon>
        <taxon>Viridiplantae</taxon>
        <taxon>Chlorophyta</taxon>
        <taxon>Pyramimonadophyceae</taxon>
        <taxon>Pyramimonadales</taxon>
        <taxon>Pyramimonadaceae</taxon>
        <taxon>Cymbomonas</taxon>
    </lineage>
</organism>
<dbReference type="AlphaFoldDB" id="A0AAE0FHY0"/>
<accession>A0AAE0FHY0</accession>
<keyword evidence="2" id="KW-1133">Transmembrane helix</keyword>
<evidence type="ECO:0000256" key="2">
    <source>
        <dbReference type="SAM" id="Phobius"/>
    </source>
</evidence>
<keyword evidence="4" id="KW-1185">Reference proteome</keyword>
<comment type="caution">
    <text evidence="3">The sequence shown here is derived from an EMBL/GenBank/DDBJ whole genome shotgun (WGS) entry which is preliminary data.</text>
</comment>
<proteinExistence type="predicted"/>
<feature type="transmembrane region" description="Helical" evidence="2">
    <location>
        <begin position="85"/>
        <end position="104"/>
    </location>
</feature>
<feature type="compositionally biased region" description="Basic and acidic residues" evidence="1">
    <location>
        <begin position="118"/>
        <end position="132"/>
    </location>
</feature>
<keyword evidence="2" id="KW-0812">Transmembrane</keyword>